<evidence type="ECO:0000313" key="3">
    <source>
        <dbReference type="WBParaSite" id="PSU_v2.g7896.t1"/>
    </source>
</evidence>
<reference evidence="3" key="1">
    <citation type="submission" date="2022-11" db="UniProtKB">
        <authorList>
            <consortium name="WormBaseParasite"/>
        </authorList>
    </citation>
    <scope>IDENTIFICATION</scope>
</reference>
<organism evidence="2 3">
    <name type="scientific">Panagrolaimus superbus</name>
    <dbReference type="NCBI Taxonomy" id="310955"/>
    <lineage>
        <taxon>Eukaryota</taxon>
        <taxon>Metazoa</taxon>
        <taxon>Ecdysozoa</taxon>
        <taxon>Nematoda</taxon>
        <taxon>Chromadorea</taxon>
        <taxon>Rhabditida</taxon>
        <taxon>Tylenchina</taxon>
        <taxon>Panagrolaimomorpha</taxon>
        <taxon>Panagrolaimoidea</taxon>
        <taxon>Panagrolaimidae</taxon>
        <taxon>Panagrolaimus</taxon>
    </lineage>
</organism>
<dbReference type="Proteomes" id="UP000887577">
    <property type="component" value="Unplaced"/>
</dbReference>
<dbReference type="GO" id="GO:0005524">
    <property type="term" value="F:ATP binding"/>
    <property type="evidence" value="ECO:0007669"/>
    <property type="project" value="InterPro"/>
</dbReference>
<dbReference type="InterPro" id="IPR003111">
    <property type="entry name" value="Lon_prtase_N"/>
</dbReference>
<dbReference type="InterPro" id="IPR015947">
    <property type="entry name" value="PUA-like_sf"/>
</dbReference>
<dbReference type="InterPro" id="IPR046336">
    <property type="entry name" value="Lon_prtase_N_sf"/>
</dbReference>
<protein>
    <submittedName>
        <fullName evidence="3">Lon N-terminal domain-containing protein</fullName>
    </submittedName>
</protein>
<dbReference type="Pfam" id="PF02190">
    <property type="entry name" value="LON_substr_bdg"/>
    <property type="match status" value="1"/>
</dbReference>
<proteinExistence type="predicted"/>
<dbReference type="SUPFAM" id="SSF88697">
    <property type="entry name" value="PUA domain-like"/>
    <property type="match status" value="1"/>
</dbReference>
<keyword evidence="2" id="KW-1185">Reference proteome</keyword>
<sequence length="339" mass="38168">MLELPILLVTDGVLLPNTRMKIPVRTASNLAMIDSCLLNNTADPYSTIVIAYKQENGNSKKVFPIGTLASIEQIVCWSTNNSRIQYTLNLMGAARVEIRNINIPLCKVKHLENISGKDNCFIKELIQRYFPGDISQKDEIDFIETAKKLAALFANEGNSLITKLKVALKDISVANFDELTDLCMSLLPAVSYSEQLAYLSETDISKRLKMVTRHAKSYLKARSMAVLEIIPEDSKMDENIVNMLEKLRGTRLIVPANNNNKKGGSRKNETDDLLQKLETVGLPEESVKETIMNEFEKFKNTSSNSPEHPVLRSYLQLVANLPWNVSTPDKNNIKESRYE</sequence>
<dbReference type="GO" id="GO:0030163">
    <property type="term" value="P:protein catabolic process"/>
    <property type="evidence" value="ECO:0007669"/>
    <property type="project" value="InterPro"/>
</dbReference>
<dbReference type="Gene3D" id="2.30.130.40">
    <property type="entry name" value="LON domain-like"/>
    <property type="match status" value="1"/>
</dbReference>
<dbReference type="WBParaSite" id="PSU_v2.g7896.t1">
    <property type="protein sequence ID" value="PSU_v2.g7896.t1"/>
    <property type="gene ID" value="PSU_v2.g7896"/>
</dbReference>
<dbReference type="InterPro" id="IPR027065">
    <property type="entry name" value="Lon_Prtase"/>
</dbReference>
<evidence type="ECO:0000259" key="1">
    <source>
        <dbReference type="PROSITE" id="PS51787"/>
    </source>
</evidence>
<dbReference type="PANTHER" id="PTHR10046">
    <property type="entry name" value="ATP DEPENDENT LON PROTEASE FAMILY MEMBER"/>
    <property type="match status" value="1"/>
</dbReference>
<dbReference type="GO" id="GO:0004252">
    <property type="term" value="F:serine-type endopeptidase activity"/>
    <property type="evidence" value="ECO:0007669"/>
    <property type="project" value="InterPro"/>
</dbReference>
<dbReference type="GO" id="GO:0004176">
    <property type="term" value="F:ATP-dependent peptidase activity"/>
    <property type="evidence" value="ECO:0007669"/>
    <property type="project" value="InterPro"/>
</dbReference>
<evidence type="ECO:0000313" key="2">
    <source>
        <dbReference type="Proteomes" id="UP000887577"/>
    </source>
</evidence>
<dbReference type="SMART" id="SM00464">
    <property type="entry name" value="LON"/>
    <property type="match status" value="1"/>
</dbReference>
<dbReference type="AlphaFoldDB" id="A0A914Z7P5"/>
<feature type="domain" description="Lon N-terminal" evidence="1">
    <location>
        <begin position="4"/>
        <end position="219"/>
    </location>
</feature>
<dbReference type="PROSITE" id="PS51787">
    <property type="entry name" value="LON_N"/>
    <property type="match status" value="1"/>
</dbReference>
<name>A0A914Z7P5_9BILA</name>
<accession>A0A914Z7P5</accession>
<dbReference type="Gene3D" id="1.20.5.5270">
    <property type="match status" value="1"/>
</dbReference>